<dbReference type="AlphaFoldDB" id="A0AA88DLK2"/>
<reference evidence="1" key="1">
    <citation type="submission" date="2023-07" db="EMBL/GenBank/DDBJ databases">
        <title>draft genome sequence of fig (Ficus carica).</title>
        <authorList>
            <person name="Takahashi T."/>
            <person name="Nishimura K."/>
        </authorList>
    </citation>
    <scope>NUCLEOTIDE SEQUENCE</scope>
</reference>
<name>A0AA88DLK2_FICCA</name>
<gene>
    <name evidence="1" type="ORF">TIFTF001_026699</name>
</gene>
<evidence type="ECO:0000313" key="2">
    <source>
        <dbReference type="Proteomes" id="UP001187192"/>
    </source>
</evidence>
<accession>A0AA88DLK2</accession>
<protein>
    <submittedName>
        <fullName evidence="1">Uncharacterized protein</fullName>
    </submittedName>
</protein>
<dbReference type="Proteomes" id="UP001187192">
    <property type="component" value="Unassembled WGS sequence"/>
</dbReference>
<evidence type="ECO:0000313" key="1">
    <source>
        <dbReference type="EMBL" id="GMN57579.1"/>
    </source>
</evidence>
<comment type="caution">
    <text evidence="1">The sequence shown here is derived from an EMBL/GenBank/DDBJ whole genome shotgun (WGS) entry which is preliminary data.</text>
</comment>
<organism evidence="1 2">
    <name type="scientific">Ficus carica</name>
    <name type="common">Common fig</name>
    <dbReference type="NCBI Taxonomy" id="3494"/>
    <lineage>
        <taxon>Eukaryota</taxon>
        <taxon>Viridiplantae</taxon>
        <taxon>Streptophyta</taxon>
        <taxon>Embryophyta</taxon>
        <taxon>Tracheophyta</taxon>
        <taxon>Spermatophyta</taxon>
        <taxon>Magnoliopsida</taxon>
        <taxon>eudicotyledons</taxon>
        <taxon>Gunneridae</taxon>
        <taxon>Pentapetalae</taxon>
        <taxon>rosids</taxon>
        <taxon>fabids</taxon>
        <taxon>Rosales</taxon>
        <taxon>Moraceae</taxon>
        <taxon>Ficeae</taxon>
        <taxon>Ficus</taxon>
    </lineage>
</organism>
<dbReference type="EMBL" id="BTGU01000071">
    <property type="protein sequence ID" value="GMN57579.1"/>
    <property type="molecule type" value="Genomic_DNA"/>
</dbReference>
<keyword evidence="2" id="KW-1185">Reference proteome</keyword>
<sequence length="67" mass="7010">MPAAAVAAGVATAAGSFLSLELMMPNSKAGTNTKTEMLVLHKNIINQVEPEDAVILTSTQLWLVATK</sequence>
<proteinExistence type="predicted"/>